<evidence type="ECO:0000313" key="3">
    <source>
        <dbReference type="Proteomes" id="UP000516046"/>
    </source>
</evidence>
<keyword evidence="1" id="KW-1133">Transmembrane helix</keyword>
<sequence>MNKDEILRKAQSKKSNTPDEMELQVVHKGGSIALFAVVVVCFIFMLIKMAVKQPWCDVYSLLFISMGVQHLYKGIKLHQKHELVLGVFFTILAVVMVIAYCWDIMG</sequence>
<dbReference type="KEGG" id="caml:H6X83_00590"/>
<dbReference type="EMBL" id="CP060696">
    <property type="protein sequence ID" value="QNO18202.1"/>
    <property type="molecule type" value="Genomic_DNA"/>
</dbReference>
<gene>
    <name evidence="2" type="ORF">H6X83_00590</name>
</gene>
<dbReference type="RefSeq" id="WP_212507267.1">
    <property type="nucleotide sequence ID" value="NZ_CP060696.1"/>
</dbReference>
<reference evidence="2 3" key="1">
    <citation type="submission" date="2020-08" db="EMBL/GenBank/DDBJ databases">
        <authorList>
            <person name="Ren C."/>
            <person name="Gu Y."/>
            <person name="Xu Y."/>
        </authorList>
    </citation>
    <scope>NUCLEOTIDE SEQUENCE [LARGE SCALE GENOMIC DNA]</scope>
    <source>
        <strain evidence="2 3">LBM18003</strain>
    </source>
</reference>
<organism evidence="2 3">
    <name type="scientific">Caproicibacterium amylolyticum</name>
    <dbReference type="NCBI Taxonomy" id="2766537"/>
    <lineage>
        <taxon>Bacteria</taxon>
        <taxon>Bacillati</taxon>
        <taxon>Bacillota</taxon>
        <taxon>Clostridia</taxon>
        <taxon>Eubacteriales</taxon>
        <taxon>Oscillospiraceae</taxon>
        <taxon>Caproicibacterium</taxon>
    </lineage>
</organism>
<protein>
    <recommendedName>
        <fullName evidence="4">DUF4181 domain-containing protein</fullName>
    </recommendedName>
</protein>
<keyword evidence="3" id="KW-1185">Reference proteome</keyword>
<feature type="transmembrane region" description="Helical" evidence="1">
    <location>
        <begin position="84"/>
        <end position="102"/>
    </location>
</feature>
<name>A0A7G9WHP0_9FIRM</name>
<dbReference type="Pfam" id="PF20040">
    <property type="entry name" value="DUF6442"/>
    <property type="match status" value="1"/>
</dbReference>
<accession>A0A7G9WHP0</accession>
<evidence type="ECO:0000256" key="1">
    <source>
        <dbReference type="SAM" id="Phobius"/>
    </source>
</evidence>
<evidence type="ECO:0008006" key="4">
    <source>
        <dbReference type="Google" id="ProtNLM"/>
    </source>
</evidence>
<keyword evidence="1" id="KW-0472">Membrane</keyword>
<feature type="transmembrane region" description="Helical" evidence="1">
    <location>
        <begin position="29"/>
        <end position="47"/>
    </location>
</feature>
<proteinExistence type="predicted"/>
<dbReference type="Proteomes" id="UP000516046">
    <property type="component" value="Chromosome"/>
</dbReference>
<dbReference type="InterPro" id="IPR045620">
    <property type="entry name" value="DUF6442"/>
</dbReference>
<keyword evidence="1" id="KW-0812">Transmembrane</keyword>
<dbReference type="AlphaFoldDB" id="A0A7G9WHP0"/>
<evidence type="ECO:0000313" key="2">
    <source>
        <dbReference type="EMBL" id="QNO18202.1"/>
    </source>
</evidence>